<sequence length="1628" mass="180594">MKKILVCLIAIVVVMNLSAQVEGTIQWRPEIDFTYQVNGEYVEISSETGYVDEPGMPQIPYCVKTFLIPVNTQPAIQIKYVNRKLQKKDILLYPVQPPIPIGESILSWVEPNSDIYNSSNPFPGKYAEIVSDRMDFGYHLVTVRFYPIEYIPKQRELYTCDIAYSLTFSMAKKLASTSIIEKQSEYLSQLDEDYIRSIIDNKEMLSEITPNIKASFRKGRLGAMVSAAEKNANSDVDNYLPEYLIITNETLKEKFRILADWKTKKGIPAIIETVEEISTTYTGSDIQEKIRNYLVDVKRNYGSMFVLLGGDTNVIPARVKKSRDSDNKDWVAVDFYYTCVDNGNWNKNGNNIYYEADKIDFEDSKDWGVSFKLGRAPVETLEEAEIFVNKVIHYEKADLNIDYSYINNSVAADAFISKNENTGYLSNEKRSEIASFYSETNLNRWLIYDHYNCKSNIATCSNKHSVYEDQSGKGEELNKVHFVSALQNGGNSGLNHFHLVYHMDHSSPEGMGTSSKDKNESISNWDVDNLNNGYYYQIVMSGGCSPADITKDCIAEHFINNPQGGAVAFIGNADTGWANEHVHLGQFLSELYKTSANATNRYDLSILHQKALENIKYKNLKLANCALHLLGDPEMQVWSDVPKTMNVTLMPASLTTGENMIMVNINGLPQNETARICIQKKDELYIVDQLANGSHTINVSVQTLGVVNITVTAHNFRPVERDVQVSQNGSESTIAVEDLIYNDKGTGVSIGNGDGQLDAGETIELTVKLRNTGNSALNGVTASLISTSDDIEIVNANATFGNIAGNTAVRSVTPFVFKINKDSGEHLRNNSSGINLNLQISVNGETKIQPLKIDNIYAPKIEIGNQKITWTSNGNTTVEAGETVKMNIDLMNVGQAEATGLKAVLISNNLQVSCSSTPIVYPSIAFSETKTNTIAFQFQTSSSYAGILSFTLQVSNEYGRTWNFPVNPLSRPSVIKTSTLDFQPYASSINVYWTPVKEVAGYNIYRSDNGENGIYRRLNRFPLKAAYYLDDSLAERTLYYYKVAAISTNGNESEWSAAYRTWTSYPVVSPFPKRLATGVYSSVSCPNIADVDNDGKQEIFWIYEDRYDTHTSYIMGFRPSGEELYDIDGNVTTVSGFVKTPTMLTGQVAFGDLSGNGEQNIVASTWEDDKKYQEKRAVYCYSPFDRDGDHKPDLLWEKRIPYSMFQSPVIANLDGSADGTMEVIVKSHQTSDIFILDHDGNEVRRLNPNVHVTNGKDHNRSALTVADLDGDGQMEIIASYDSLGIYIWRQDGTPFTTNPFWGAGIPRLASAPVVCDLNEDGKKEILFSQRQMAESKVFAISLDGDKTVAGWDGSQTIPYTVNAVGSTLDHTLSVGDINNDGHLEVVILGHETVKAWTHTGKLIFSKSIKGLFPQENYASNMNTPILADVDGDAVPDIVFCCNNYIYALHNDGSDIIGFPIISDEKFLDTPCVADIDNDGKSELIAGNEHELYVWKTDGVPTAIEWGVKRGNPQNTNEYFPTVCQPTLINSNEVWDGESPCGNVVLQSGRLLIPAGKTMVLNKTFSVIVRSGAVLEVDGGSILNARLVVQKGGTVIVKNNGLIKLRAGSDFDMEKGAILDFSFGAIDIP</sequence>
<dbReference type="Gene3D" id="3.40.50.1460">
    <property type="match status" value="1"/>
</dbReference>
<dbReference type="Gene3D" id="3.40.50.10390">
    <property type="entry name" value="Gingipain r, domain 1"/>
    <property type="match status" value="1"/>
</dbReference>
<dbReference type="EMBL" id="VWMK01000007">
    <property type="protein sequence ID" value="KAA3766376.1"/>
    <property type="molecule type" value="Genomic_DNA"/>
</dbReference>
<dbReference type="InterPro" id="IPR036116">
    <property type="entry name" value="FN3_sf"/>
</dbReference>
<dbReference type="Pfam" id="PF13517">
    <property type="entry name" value="FG-GAP_3"/>
    <property type="match status" value="2"/>
</dbReference>
<dbReference type="Pfam" id="PF01364">
    <property type="entry name" value="Peptidase_C25"/>
    <property type="match status" value="1"/>
</dbReference>
<dbReference type="Gene3D" id="2.130.10.130">
    <property type="entry name" value="Integrin alpha, N-terminal"/>
    <property type="match status" value="1"/>
</dbReference>
<organism evidence="4 5">
    <name type="scientific">Bacteroides salyersiae</name>
    <dbReference type="NCBI Taxonomy" id="291644"/>
    <lineage>
        <taxon>Bacteria</taxon>
        <taxon>Pseudomonadati</taxon>
        <taxon>Bacteroidota</taxon>
        <taxon>Bacteroidia</taxon>
        <taxon>Bacteroidales</taxon>
        <taxon>Bacteroidaceae</taxon>
        <taxon>Bacteroides</taxon>
    </lineage>
</organism>
<reference evidence="4 5" key="1">
    <citation type="journal article" date="2019" name="Nat. Med.">
        <title>A library of human gut bacterial isolates paired with longitudinal multiomics data enables mechanistic microbiome research.</title>
        <authorList>
            <person name="Poyet M."/>
            <person name="Groussin M."/>
            <person name="Gibbons S.M."/>
            <person name="Avila-Pacheco J."/>
            <person name="Jiang X."/>
            <person name="Kearney S.M."/>
            <person name="Perrotta A.R."/>
            <person name="Berdy B."/>
            <person name="Zhao S."/>
            <person name="Lieberman T.D."/>
            <person name="Swanson P.K."/>
            <person name="Smith M."/>
            <person name="Roesemann S."/>
            <person name="Alexander J.E."/>
            <person name="Rich S.A."/>
            <person name="Livny J."/>
            <person name="Vlamakis H."/>
            <person name="Clish C."/>
            <person name="Bullock K."/>
            <person name="Deik A."/>
            <person name="Scott J."/>
            <person name="Pierce K.A."/>
            <person name="Xavier R.J."/>
            <person name="Alm E.J."/>
        </authorList>
    </citation>
    <scope>NUCLEOTIDE SEQUENCE [LARGE SCALE GENOMIC DNA]</scope>
    <source>
        <strain evidence="4 5">BIOML-A10</strain>
    </source>
</reference>
<evidence type="ECO:0000313" key="5">
    <source>
        <dbReference type="Proteomes" id="UP000422221"/>
    </source>
</evidence>
<dbReference type="PANTHER" id="PTHR44103">
    <property type="entry name" value="PROPROTEIN CONVERTASE P"/>
    <property type="match status" value="1"/>
</dbReference>
<dbReference type="PROSITE" id="PS50853">
    <property type="entry name" value="FN3"/>
    <property type="match status" value="1"/>
</dbReference>
<gene>
    <name evidence="4" type="ORF">F3F73_09465</name>
</gene>
<keyword evidence="1 2" id="KW-0732">Signal</keyword>
<dbReference type="GO" id="GO:0006508">
    <property type="term" value="P:proteolysis"/>
    <property type="evidence" value="ECO:0007669"/>
    <property type="project" value="InterPro"/>
</dbReference>
<dbReference type="Proteomes" id="UP000422221">
    <property type="component" value="Unassembled WGS sequence"/>
</dbReference>
<dbReference type="InterPro" id="IPR001769">
    <property type="entry name" value="Gingipain"/>
</dbReference>
<dbReference type="InterPro" id="IPR013783">
    <property type="entry name" value="Ig-like_fold"/>
</dbReference>
<proteinExistence type="predicted"/>
<dbReference type="Gene3D" id="2.60.40.3800">
    <property type="match status" value="1"/>
</dbReference>
<dbReference type="InterPro" id="IPR003961">
    <property type="entry name" value="FN3_dom"/>
</dbReference>
<dbReference type="InterPro" id="IPR012600">
    <property type="entry name" value="Propeptide_C25"/>
</dbReference>
<name>A0A7J4XJZ6_9BACE</name>
<dbReference type="InterPro" id="IPR029030">
    <property type="entry name" value="Caspase-like_dom_sf"/>
</dbReference>
<dbReference type="SUPFAM" id="SSF52129">
    <property type="entry name" value="Caspase-like"/>
    <property type="match status" value="1"/>
</dbReference>
<comment type="caution">
    <text evidence="4">The sequence shown here is derived from an EMBL/GenBank/DDBJ whole genome shotgun (WGS) entry which is preliminary data.</text>
</comment>
<dbReference type="GO" id="GO:0004197">
    <property type="term" value="F:cysteine-type endopeptidase activity"/>
    <property type="evidence" value="ECO:0007669"/>
    <property type="project" value="InterPro"/>
</dbReference>
<dbReference type="InterPro" id="IPR029031">
    <property type="entry name" value="Gingipain_N_sf"/>
</dbReference>
<dbReference type="SUPFAM" id="SSF69318">
    <property type="entry name" value="Integrin alpha N-terminal domain"/>
    <property type="match status" value="1"/>
</dbReference>
<accession>A0A7J4XJZ6</accession>
<evidence type="ECO:0000256" key="2">
    <source>
        <dbReference type="SAM" id="SignalP"/>
    </source>
</evidence>
<feature type="signal peptide" evidence="2">
    <location>
        <begin position="1"/>
        <end position="19"/>
    </location>
</feature>
<evidence type="ECO:0000256" key="1">
    <source>
        <dbReference type="ARBA" id="ARBA00022729"/>
    </source>
</evidence>
<dbReference type="RefSeq" id="WP_021935608.1">
    <property type="nucleotide sequence ID" value="NZ_CP081899.1"/>
</dbReference>
<evidence type="ECO:0000313" key="4">
    <source>
        <dbReference type="EMBL" id="KAA3766376.1"/>
    </source>
</evidence>
<feature type="domain" description="Fibronectin type-III" evidence="3">
    <location>
        <begin position="971"/>
        <end position="1067"/>
    </location>
</feature>
<evidence type="ECO:0000259" key="3">
    <source>
        <dbReference type="PROSITE" id="PS50853"/>
    </source>
</evidence>
<dbReference type="InterPro" id="IPR028994">
    <property type="entry name" value="Integrin_alpha_N"/>
</dbReference>
<feature type="chain" id="PRO_5029606114" description="Fibronectin type-III domain-containing protein" evidence="2">
    <location>
        <begin position="20"/>
        <end position="1628"/>
    </location>
</feature>
<dbReference type="Gene3D" id="2.60.40.10">
    <property type="entry name" value="Immunoglobulins"/>
    <property type="match status" value="2"/>
</dbReference>
<dbReference type="SUPFAM" id="SSF49265">
    <property type="entry name" value="Fibronectin type III"/>
    <property type="match status" value="1"/>
</dbReference>
<protein>
    <recommendedName>
        <fullName evidence="3">Fibronectin type-III domain-containing protein</fullName>
    </recommendedName>
</protein>
<dbReference type="CDD" id="cd00063">
    <property type="entry name" value="FN3"/>
    <property type="match status" value="1"/>
</dbReference>
<dbReference type="PANTHER" id="PTHR44103:SF1">
    <property type="entry name" value="PROPROTEIN CONVERTASE P"/>
    <property type="match status" value="1"/>
</dbReference>
<dbReference type="InterPro" id="IPR038490">
    <property type="entry name" value="Gingipain_propep_sf"/>
</dbReference>
<dbReference type="InterPro" id="IPR013517">
    <property type="entry name" value="FG-GAP"/>
</dbReference>
<dbReference type="Pfam" id="PF08126">
    <property type="entry name" value="Propeptide_C25"/>
    <property type="match status" value="1"/>
</dbReference>